<dbReference type="KEGG" id="mng:MNEG_12648"/>
<organism evidence="1 2">
    <name type="scientific">Monoraphidium neglectum</name>
    <dbReference type="NCBI Taxonomy" id="145388"/>
    <lineage>
        <taxon>Eukaryota</taxon>
        <taxon>Viridiplantae</taxon>
        <taxon>Chlorophyta</taxon>
        <taxon>core chlorophytes</taxon>
        <taxon>Chlorophyceae</taxon>
        <taxon>CS clade</taxon>
        <taxon>Sphaeropleales</taxon>
        <taxon>Selenastraceae</taxon>
        <taxon>Monoraphidium</taxon>
    </lineage>
</organism>
<protein>
    <submittedName>
        <fullName evidence="1">Uncharacterized protein</fullName>
    </submittedName>
</protein>
<reference evidence="1 2" key="1">
    <citation type="journal article" date="2013" name="BMC Genomics">
        <title>Reconstruction of the lipid metabolism for the microalga Monoraphidium neglectum from its genome sequence reveals characteristics suitable for biofuel production.</title>
        <authorList>
            <person name="Bogen C."/>
            <person name="Al-Dilaimi A."/>
            <person name="Albersmeier A."/>
            <person name="Wichmann J."/>
            <person name="Grundmann M."/>
            <person name="Rupp O."/>
            <person name="Lauersen K.J."/>
            <person name="Blifernez-Klassen O."/>
            <person name="Kalinowski J."/>
            <person name="Goesmann A."/>
            <person name="Mussgnug J.H."/>
            <person name="Kruse O."/>
        </authorList>
    </citation>
    <scope>NUCLEOTIDE SEQUENCE [LARGE SCALE GENOMIC DNA]</scope>
    <source>
        <strain evidence="1 2">SAG 48.87</strain>
    </source>
</reference>
<dbReference type="EMBL" id="KK103573">
    <property type="protein sequence ID" value="KIY95314.1"/>
    <property type="molecule type" value="Genomic_DNA"/>
</dbReference>
<gene>
    <name evidence="1" type="ORF">MNEG_12648</name>
</gene>
<keyword evidence="2" id="KW-1185">Reference proteome</keyword>
<evidence type="ECO:0000313" key="2">
    <source>
        <dbReference type="Proteomes" id="UP000054498"/>
    </source>
</evidence>
<dbReference type="GeneID" id="25730031"/>
<evidence type="ECO:0000313" key="1">
    <source>
        <dbReference type="EMBL" id="KIY95314.1"/>
    </source>
</evidence>
<sequence>MRNVSFKGHNLTVLALKNDEYVGKEVLYSGKPFAPNTLAYMMDYIRPGSTVVDAG</sequence>
<dbReference type="OrthoDB" id="543564at2759"/>
<proteinExistence type="predicted"/>
<accession>A0A0D2LUJ5</accession>
<dbReference type="AlphaFoldDB" id="A0A0D2LUJ5"/>
<name>A0A0D2LUJ5_9CHLO</name>
<feature type="non-terminal residue" evidence="1">
    <location>
        <position position="55"/>
    </location>
</feature>
<dbReference type="Proteomes" id="UP000054498">
    <property type="component" value="Unassembled WGS sequence"/>
</dbReference>
<dbReference type="RefSeq" id="XP_013894334.1">
    <property type="nucleotide sequence ID" value="XM_014038880.1"/>
</dbReference>